<dbReference type="Gene3D" id="3.80.10.10">
    <property type="entry name" value="Ribonuclease Inhibitor"/>
    <property type="match status" value="1"/>
</dbReference>
<keyword evidence="2" id="KW-1185">Reference proteome</keyword>
<gene>
    <name evidence="1" type="ORF">EV702DRAFT_965294</name>
</gene>
<dbReference type="OrthoDB" id="3237066at2759"/>
<protein>
    <recommendedName>
        <fullName evidence="3">F-box domain-containing protein</fullName>
    </recommendedName>
</protein>
<accession>A0A9P7A172</accession>
<dbReference type="Proteomes" id="UP000714275">
    <property type="component" value="Unassembled WGS sequence"/>
</dbReference>
<dbReference type="InterPro" id="IPR032675">
    <property type="entry name" value="LRR_dom_sf"/>
</dbReference>
<dbReference type="SUPFAM" id="SSF52047">
    <property type="entry name" value="RNI-like"/>
    <property type="match status" value="1"/>
</dbReference>
<evidence type="ECO:0000313" key="1">
    <source>
        <dbReference type="EMBL" id="KAG1779885.1"/>
    </source>
</evidence>
<evidence type="ECO:0008006" key="3">
    <source>
        <dbReference type="Google" id="ProtNLM"/>
    </source>
</evidence>
<evidence type="ECO:0000313" key="2">
    <source>
        <dbReference type="Proteomes" id="UP000714275"/>
    </source>
</evidence>
<organism evidence="1 2">
    <name type="scientific">Suillus placidus</name>
    <dbReference type="NCBI Taxonomy" id="48579"/>
    <lineage>
        <taxon>Eukaryota</taxon>
        <taxon>Fungi</taxon>
        <taxon>Dikarya</taxon>
        <taxon>Basidiomycota</taxon>
        <taxon>Agaricomycotina</taxon>
        <taxon>Agaricomycetes</taxon>
        <taxon>Agaricomycetidae</taxon>
        <taxon>Boletales</taxon>
        <taxon>Suillineae</taxon>
        <taxon>Suillaceae</taxon>
        <taxon>Suillus</taxon>
    </lineage>
</organism>
<reference evidence="1" key="1">
    <citation type="journal article" date="2020" name="New Phytol.">
        <title>Comparative genomics reveals dynamic genome evolution in host specialist ectomycorrhizal fungi.</title>
        <authorList>
            <person name="Lofgren L.A."/>
            <person name="Nguyen N.H."/>
            <person name="Vilgalys R."/>
            <person name="Ruytinx J."/>
            <person name="Liao H.L."/>
            <person name="Branco S."/>
            <person name="Kuo A."/>
            <person name="LaButti K."/>
            <person name="Lipzen A."/>
            <person name="Andreopoulos W."/>
            <person name="Pangilinan J."/>
            <person name="Riley R."/>
            <person name="Hundley H."/>
            <person name="Na H."/>
            <person name="Barry K."/>
            <person name="Grigoriev I.V."/>
            <person name="Stajich J.E."/>
            <person name="Kennedy P.G."/>
        </authorList>
    </citation>
    <scope>NUCLEOTIDE SEQUENCE</scope>
    <source>
        <strain evidence="1">DOB743</strain>
    </source>
</reference>
<dbReference type="EMBL" id="JABBWD010000010">
    <property type="protein sequence ID" value="KAG1779885.1"/>
    <property type="molecule type" value="Genomic_DNA"/>
</dbReference>
<name>A0A9P7A172_9AGAM</name>
<proteinExistence type="predicted"/>
<sequence>MNCRVPQSCYIGKLPTEILSNIFLLAAHGTPSDLAESLPSVTMMPHVLATVNLHWRTVALCNHNLWSSLVIDLQKVICNQSGDGLTPLTTMITRSGQSSMDIIIRAQQGPTSGTEEMIKKDFTKTMSRYADCMPLIFNLLFHEMYRWRSLEIISDTWMPIHSALQVLNERRMEGPGALRLESIRLKRTNDYLSRFWLFCPRIMKMVEGTVFGALIGAASQDISAQSPPLPKLRNIALYGVHLNWANFLHHTLGATPSLSSPVSHCIQSLELSHHSGEVRPTSDEFSAILEACPRLQNLVLRRSGPQGGFSRQVSLPLLQQLYYGYFSFGDDVGTFNGFHAPNLIKLSLEGQNLSGTTYYSPTQDDGEDDKADSILKHCASHLPFPKLQELSLYNVNAPVKTFTLFIATIPMLSHLVLHRTSNALPALLPIPKSLAGGAGMPCPALKSIQIFPESQKNKLIVTLKERSTRASRISEWRYEEMLEGTIFTLEDGEA</sequence>
<dbReference type="AlphaFoldDB" id="A0A9P7A172"/>
<comment type="caution">
    <text evidence="1">The sequence shown here is derived from an EMBL/GenBank/DDBJ whole genome shotgun (WGS) entry which is preliminary data.</text>
</comment>